<keyword evidence="1" id="KW-1133">Transmembrane helix</keyword>
<comment type="caution">
    <text evidence="2">The sequence shown here is derived from an EMBL/GenBank/DDBJ whole genome shotgun (WGS) entry which is preliminary data.</text>
</comment>
<keyword evidence="1" id="KW-0812">Transmembrane</keyword>
<sequence>MTYIKFVLLVIGLIIVMYSRATYTKRINTCKDKCQLAYNQKERVIAWLGYALLGAAALLAAFNI</sequence>
<dbReference type="AlphaFoldDB" id="A0A645HEQ2"/>
<organism evidence="2">
    <name type="scientific">bioreactor metagenome</name>
    <dbReference type="NCBI Taxonomy" id="1076179"/>
    <lineage>
        <taxon>unclassified sequences</taxon>
        <taxon>metagenomes</taxon>
        <taxon>ecological metagenomes</taxon>
    </lineage>
</organism>
<dbReference type="EMBL" id="VSSQ01092182">
    <property type="protein sequence ID" value="MPN37501.1"/>
    <property type="molecule type" value="Genomic_DNA"/>
</dbReference>
<proteinExistence type="predicted"/>
<feature type="transmembrane region" description="Helical" evidence="1">
    <location>
        <begin position="6"/>
        <end position="23"/>
    </location>
</feature>
<feature type="transmembrane region" description="Helical" evidence="1">
    <location>
        <begin position="44"/>
        <end position="62"/>
    </location>
</feature>
<evidence type="ECO:0000313" key="2">
    <source>
        <dbReference type="EMBL" id="MPN37501.1"/>
    </source>
</evidence>
<name>A0A645HEQ2_9ZZZZ</name>
<gene>
    <name evidence="2" type="ORF">SDC9_185020</name>
</gene>
<protein>
    <submittedName>
        <fullName evidence="2">Uncharacterized protein</fullName>
    </submittedName>
</protein>
<evidence type="ECO:0000256" key="1">
    <source>
        <dbReference type="SAM" id="Phobius"/>
    </source>
</evidence>
<keyword evidence="1" id="KW-0472">Membrane</keyword>
<reference evidence="2" key="1">
    <citation type="submission" date="2019-08" db="EMBL/GenBank/DDBJ databases">
        <authorList>
            <person name="Kucharzyk K."/>
            <person name="Murdoch R.W."/>
            <person name="Higgins S."/>
            <person name="Loffler F."/>
        </authorList>
    </citation>
    <scope>NUCLEOTIDE SEQUENCE</scope>
</reference>
<accession>A0A645HEQ2</accession>